<sequence length="892" mass="101530">MIMEHMEVVDSGVESCLNGSMQTSGDFKESENLGDVIVADFDSYWQDLYDQLTDRLTLSRMVSDSVIKGMVTAITQEAAEKIFQKEQEIAGLKEMLNAYRVGMDEKETVGSLAREPESKGKVHCCFVEAITEHNKMRDNLGSLRNTGREQLVKLRKEINQIRGCNSIKRKSSSSELLGLGGILHENSSEKRCDVDKILDSLNNTLETICKGAEDVVHLSKESLHDWKLQQEFQAEIEALVIGNCIRSLEREFEEKVWGRISGDKSISWFGRVQEISGLREELGVISNALCISEAGHLISHGSFDSEGWCNGKVNDHFHHKVLSNHVTPTSSHPEENGKHEDPQAKKLESLDLSRLKHMSNVELISYYNNEMTKMKRNHESKVQEMTEDYFTLKREYLREKGSLLSKKDKEFDMLRRKIPEVISKLDDIIAENEKLPIFASNAETLSGLKERMEMLLAENRQLRDSLTEKKKEVKVLSRQVSDGAERMSHHSLSETKLLHTIRSLKSSIEDLHIEASIGADVFTCLLKEMVGQMNCMAEESFLEYSVMQELYESIIKEVSNAAQLASDCKITDSDMLPIIMLGLTEAIYKESWKEAKSKLSMVHTQYIHENEARVSLEKELFEKEKTLEIEVAEKERLKQEIVYHVEEKMKLAQEAAAALEIEKEQLVLATAEVECLRLQICDQQTLISKSSKESDVMKCDLAAALEEIELYKKKVSELNKDFERTARELSEADKERKILMTVTQEKQAAMSLHERNERVVRKQLESMAILFNGLSKAATDFECQVTKGLSKHNSRLKSVNSQSRLLIQKANILRRTGVLYKQRLDRRCSDLQKAEAEVDALGDEVENLLGLLEKIYIALDHYSPILQHYPGIIEILKLVRSELSGVSSTRSI</sequence>
<evidence type="ECO:0008006" key="5">
    <source>
        <dbReference type="Google" id="ProtNLM"/>
    </source>
</evidence>
<name>A0A7J6G201_CANSA</name>
<feature type="region of interest" description="Disordered" evidence="2">
    <location>
        <begin position="324"/>
        <end position="345"/>
    </location>
</feature>
<protein>
    <recommendedName>
        <fullName evidence="5">WPP domain-associated protein</fullName>
    </recommendedName>
</protein>
<feature type="coiled-coil region" evidence="1">
    <location>
        <begin position="368"/>
        <end position="395"/>
    </location>
</feature>
<accession>A0A7J6G201</accession>
<dbReference type="EMBL" id="JAATIP010000083">
    <property type="protein sequence ID" value="KAF4376908.1"/>
    <property type="molecule type" value="Genomic_DNA"/>
</dbReference>
<evidence type="ECO:0000313" key="4">
    <source>
        <dbReference type="Proteomes" id="UP000525078"/>
    </source>
</evidence>
<evidence type="ECO:0000256" key="2">
    <source>
        <dbReference type="SAM" id="MobiDB-lite"/>
    </source>
</evidence>
<feature type="coiled-coil region" evidence="1">
    <location>
        <begin position="445"/>
        <end position="479"/>
    </location>
</feature>
<dbReference type="PANTHER" id="PTHR33883:SF10">
    <property type="entry name" value="WPP DOMAIN-ASSOCIATED PROTEIN"/>
    <property type="match status" value="1"/>
</dbReference>
<gene>
    <name evidence="3" type="ORF">F8388_022624</name>
</gene>
<dbReference type="AlphaFoldDB" id="A0A7J6G201"/>
<evidence type="ECO:0000313" key="3">
    <source>
        <dbReference type="EMBL" id="KAF4376908.1"/>
    </source>
</evidence>
<dbReference type="Proteomes" id="UP000525078">
    <property type="component" value="Unassembled WGS sequence"/>
</dbReference>
<dbReference type="InterPro" id="IPR037490">
    <property type="entry name" value="WAP"/>
</dbReference>
<reference evidence="3 4" key="1">
    <citation type="journal article" date="2020" name="bioRxiv">
        <title>Sequence and annotation of 42 cannabis genomes reveals extensive copy number variation in cannabinoid synthesis and pathogen resistance genes.</title>
        <authorList>
            <person name="Mckernan K.J."/>
            <person name="Helbert Y."/>
            <person name="Kane L.T."/>
            <person name="Ebling H."/>
            <person name="Zhang L."/>
            <person name="Liu B."/>
            <person name="Eaton Z."/>
            <person name="Mclaughlin S."/>
            <person name="Kingan S."/>
            <person name="Baybayan P."/>
            <person name="Concepcion G."/>
            <person name="Jordan M."/>
            <person name="Riva A."/>
            <person name="Barbazuk W."/>
            <person name="Harkins T."/>
        </authorList>
    </citation>
    <scope>NUCLEOTIDE SEQUENCE [LARGE SCALE GENOMIC DNA]</scope>
    <source>
        <strain evidence="4">cv. Jamaican Lion 4</strain>
        <tissue evidence="3">Leaf</tissue>
    </source>
</reference>
<evidence type="ECO:0000256" key="1">
    <source>
        <dbReference type="SAM" id="Coils"/>
    </source>
</evidence>
<proteinExistence type="predicted"/>
<comment type="caution">
    <text evidence="3">The sequence shown here is derived from an EMBL/GenBank/DDBJ whole genome shotgun (WGS) entry which is preliminary data.</text>
</comment>
<feature type="coiled-coil region" evidence="1">
    <location>
        <begin position="620"/>
        <end position="735"/>
    </location>
</feature>
<keyword evidence="1" id="KW-0175">Coiled coil</keyword>
<dbReference type="PANTHER" id="PTHR33883">
    <property type="entry name" value="WPP DOMAIN-ASSOCIATED PROTEIN"/>
    <property type="match status" value="1"/>
</dbReference>
<organism evidence="3 4">
    <name type="scientific">Cannabis sativa</name>
    <name type="common">Hemp</name>
    <name type="synonym">Marijuana</name>
    <dbReference type="NCBI Taxonomy" id="3483"/>
    <lineage>
        <taxon>Eukaryota</taxon>
        <taxon>Viridiplantae</taxon>
        <taxon>Streptophyta</taxon>
        <taxon>Embryophyta</taxon>
        <taxon>Tracheophyta</taxon>
        <taxon>Spermatophyta</taxon>
        <taxon>Magnoliopsida</taxon>
        <taxon>eudicotyledons</taxon>
        <taxon>Gunneridae</taxon>
        <taxon>Pentapetalae</taxon>
        <taxon>rosids</taxon>
        <taxon>fabids</taxon>
        <taxon>Rosales</taxon>
        <taxon>Cannabaceae</taxon>
        <taxon>Cannabis</taxon>
    </lineage>
</organism>
<feature type="compositionally biased region" description="Basic and acidic residues" evidence="2">
    <location>
        <begin position="332"/>
        <end position="345"/>
    </location>
</feature>